<comment type="caution">
    <text evidence="2">The sequence shown here is derived from an EMBL/GenBank/DDBJ whole genome shotgun (WGS) entry which is preliminary data.</text>
</comment>
<evidence type="ECO:0000256" key="1">
    <source>
        <dbReference type="SAM" id="MobiDB-lite"/>
    </source>
</evidence>
<organism evidence="2 3">
    <name type="scientific">Cuscuta australis</name>
    <dbReference type="NCBI Taxonomy" id="267555"/>
    <lineage>
        <taxon>Eukaryota</taxon>
        <taxon>Viridiplantae</taxon>
        <taxon>Streptophyta</taxon>
        <taxon>Embryophyta</taxon>
        <taxon>Tracheophyta</taxon>
        <taxon>Spermatophyta</taxon>
        <taxon>Magnoliopsida</taxon>
        <taxon>eudicotyledons</taxon>
        <taxon>Gunneridae</taxon>
        <taxon>Pentapetalae</taxon>
        <taxon>asterids</taxon>
        <taxon>lamiids</taxon>
        <taxon>Solanales</taxon>
        <taxon>Convolvulaceae</taxon>
        <taxon>Cuscuteae</taxon>
        <taxon>Cuscuta</taxon>
        <taxon>Cuscuta subgen. Grammica</taxon>
        <taxon>Cuscuta sect. Cleistogrammica</taxon>
    </lineage>
</organism>
<evidence type="ECO:0000313" key="3">
    <source>
        <dbReference type="Proteomes" id="UP000249390"/>
    </source>
</evidence>
<protein>
    <submittedName>
        <fullName evidence="2">Uncharacterized protein</fullName>
    </submittedName>
</protein>
<keyword evidence="3" id="KW-1185">Reference proteome</keyword>
<feature type="region of interest" description="Disordered" evidence="1">
    <location>
        <begin position="106"/>
        <end position="139"/>
    </location>
</feature>
<name>A0A328E036_9ASTE</name>
<evidence type="ECO:0000313" key="2">
    <source>
        <dbReference type="EMBL" id="RAL49773.1"/>
    </source>
</evidence>
<proteinExistence type="predicted"/>
<gene>
    <name evidence="2" type="ORF">DM860_002064</name>
</gene>
<feature type="compositionally biased region" description="Low complexity" evidence="1">
    <location>
        <begin position="119"/>
        <end position="129"/>
    </location>
</feature>
<sequence>MKEVGINTHLLIFIYRSKITTSAEGHKSISRSPSFYNLYDLTTGHLATSLISLIESILSFRLPDFRFPLGMDFINNSTSIVSDGRKGYHKSLISTSLSLRCNDGALSHGRSREGHKHAAQASNNASNKAETTPNADKYPMSKREIFPIGGIDRSSFAM</sequence>
<reference evidence="2 3" key="1">
    <citation type="submission" date="2018-06" db="EMBL/GenBank/DDBJ databases">
        <title>The Genome of Cuscuta australis (Dodder) Provides Insight into the Evolution of Plant Parasitism.</title>
        <authorList>
            <person name="Liu H."/>
        </authorList>
    </citation>
    <scope>NUCLEOTIDE SEQUENCE [LARGE SCALE GENOMIC DNA]</scope>
    <source>
        <strain evidence="3">cv. Yunnan</strain>
        <tissue evidence="2">Vines</tissue>
    </source>
</reference>
<dbReference type="Proteomes" id="UP000249390">
    <property type="component" value="Unassembled WGS sequence"/>
</dbReference>
<dbReference type="EMBL" id="NQVE01000076">
    <property type="protein sequence ID" value="RAL49773.1"/>
    <property type="molecule type" value="Genomic_DNA"/>
</dbReference>
<dbReference type="AlphaFoldDB" id="A0A328E036"/>
<accession>A0A328E036</accession>